<evidence type="ECO:0000256" key="1">
    <source>
        <dbReference type="SAM" id="Phobius"/>
    </source>
</evidence>
<feature type="transmembrane region" description="Helical" evidence="1">
    <location>
        <begin position="433"/>
        <end position="454"/>
    </location>
</feature>
<evidence type="ECO:0000313" key="4">
    <source>
        <dbReference type="Proteomes" id="UP000507470"/>
    </source>
</evidence>
<keyword evidence="1" id="KW-1133">Transmembrane helix</keyword>
<dbReference type="PANTHER" id="PTHR16110:SF1">
    <property type="entry name" value="TBC1 DOMAIN FAMILY MEMBER 19"/>
    <property type="match status" value="1"/>
</dbReference>
<dbReference type="Gene3D" id="1.10.472.80">
    <property type="entry name" value="Ypt/Rab-GAP domain of gyp1p, domain 3"/>
    <property type="match status" value="1"/>
</dbReference>
<dbReference type="Pfam" id="PF00566">
    <property type="entry name" value="RabGAP-TBC"/>
    <property type="match status" value="1"/>
</dbReference>
<protein>
    <submittedName>
        <fullName evidence="3">TBC1 domain family member 19</fullName>
    </submittedName>
</protein>
<name>A0A6J8CW53_MYTCO</name>
<dbReference type="SMART" id="SM00164">
    <property type="entry name" value="TBC"/>
    <property type="match status" value="1"/>
</dbReference>
<accession>A0A6J8CW53</accession>
<feature type="domain" description="Rab-GAP TBC" evidence="2">
    <location>
        <begin position="315"/>
        <end position="536"/>
    </location>
</feature>
<organism evidence="3 4">
    <name type="scientific">Mytilus coruscus</name>
    <name type="common">Sea mussel</name>
    <dbReference type="NCBI Taxonomy" id="42192"/>
    <lineage>
        <taxon>Eukaryota</taxon>
        <taxon>Metazoa</taxon>
        <taxon>Spiralia</taxon>
        <taxon>Lophotrochozoa</taxon>
        <taxon>Mollusca</taxon>
        <taxon>Bivalvia</taxon>
        <taxon>Autobranchia</taxon>
        <taxon>Pteriomorphia</taxon>
        <taxon>Mytilida</taxon>
        <taxon>Mytiloidea</taxon>
        <taxon>Mytilidae</taxon>
        <taxon>Mytilinae</taxon>
        <taxon>Mytilus</taxon>
    </lineage>
</organism>
<dbReference type="Proteomes" id="UP000507470">
    <property type="component" value="Unassembled WGS sequence"/>
</dbReference>
<dbReference type="InterPro" id="IPR000195">
    <property type="entry name" value="Rab-GAP-TBC_dom"/>
</dbReference>
<dbReference type="OrthoDB" id="10249775at2759"/>
<evidence type="ECO:0000259" key="2">
    <source>
        <dbReference type="PROSITE" id="PS50086"/>
    </source>
</evidence>
<dbReference type="InterPro" id="IPR035969">
    <property type="entry name" value="Rab-GAP_TBC_sf"/>
</dbReference>
<keyword evidence="4" id="KW-1185">Reference proteome</keyword>
<reference evidence="3 4" key="1">
    <citation type="submission" date="2020-06" db="EMBL/GenBank/DDBJ databases">
        <authorList>
            <person name="Li R."/>
            <person name="Bekaert M."/>
        </authorList>
    </citation>
    <scope>NUCLEOTIDE SEQUENCE [LARGE SCALE GENOMIC DNA]</scope>
    <source>
        <strain evidence="4">wild</strain>
    </source>
</reference>
<dbReference type="PROSITE" id="PS50086">
    <property type="entry name" value="TBC_RABGAP"/>
    <property type="match status" value="1"/>
</dbReference>
<dbReference type="AlphaFoldDB" id="A0A6J8CW53"/>
<gene>
    <name evidence="3" type="ORF">MCOR_34886</name>
</gene>
<evidence type="ECO:0000313" key="3">
    <source>
        <dbReference type="EMBL" id="CAC5400733.1"/>
    </source>
</evidence>
<proteinExistence type="predicted"/>
<dbReference type="InterPro" id="IPR042507">
    <property type="entry name" value="TBC1D19"/>
</dbReference>
<keyword evidence="1" id="KW-0472">Membrane</keyword>
<sequence length="588" mass="67316">MTDPNLSKIFMQTLIEDLKSSKIFTDLQNAAQIEITKPGVRLSELKKGVQAGLIHSGWDKRLKNAVFKYLQTKPRLQYPVTPPEHAKEPLLYLRKAQKSSGKVSTKPRLQYPVTPPEHAKEPLLYLRKAQKSSGKISTKPRLQYPVTPPEHAKEPLLYLRKAQHAWEKRILKSLNSMCTELNIPLARKRPEKEQKEMNSKWTELGVEGPDLTQIRPVYAPKDFLEVIVGIQNPNYHGDNNGFFPLWGIVQVPVKVKSINKLRLQYSEMAINQCQSGIDDSTDIPSELFDLDRSKLGKKVVNANHGPVAQEFSKKGCPSSLRATLWSQMLCVEVDDVDKLYYEQLKTSVLHHDLLVDSLLYKDVKLTATNDDQYFVFEDFLYQVLLPFSRDTFVLNHFSQNSATPPKSYIRGKLGVEEFSVLYPPNGVIPFHGFAMYVAPLCYLYNDPVILYYVFREIYTRYFYRLHSISSHHQGIVALSLLFEVLLQTHEPELFFHLKTVGCQPLKIAFKWLVRAFSGYLSSDQVLLLWDRILAYNSLEILPVLAVAIFSFRKTNLLKVQSYNAAEAVLADLTTLQVIPLIQLSLFSK</sequence>
<dbReference type="PANTHER" id="PTHR16110">
    <property type="entry name" value="TBC1 DOMAIN FAMILY MEMBER 19"/>
    <property type="match status" value="1"/>
</dbReference>
<dbReference type="SUPFAM" id="SSF47923">
    <property type="entry name" value="Ypt/Rab-GAP domain of gyp1p"/>
    <property type="match status" value="1"/>
</dbReference>
<dbReference type="EMBL" id="CACVKT020006298">
    <property type="protein sequence ID" value="CAC5400733.1"/>
    <property type="molecule type" value="Genomic_DNA"/>
</dbReference>
<keyword evidence="1" id="KW-0812">Transmembrane</keyword>